<dbReference type="InterPro" id="IPR009351">
    <property type="entry name" value="AlkZ-like"/>
</dbReference>
<protein>
    <recommendedName>
        <fullName evidence="3">Winged helix DNA-binding domain-containing protein</fullName>
    </recommendedName>
</protein>
<dbReference type="EMBL" id="JACJIA010000003">
    <property type="protein sequence ID" value="MBA8950909.1"/>
    <property type="molecule type" value="Genomic_DNA"/>
</dbReference>
<evidence type="ECO:0000313" key="1">
    <source>
        <dbReference type="EMBL" id="MBA8950909.1"/>
    </source>
</evidence>
<evidence type="ECO:0008006" key="3">
    <source>
        <dbReference type="Google" id="ProtNLM"/>
    </source>
</evidence>
<proteinExistence type="predicted"/>
<dbReference type="PANTHER" id="PTHR38479:SF2">
    <property type="entry name" value="WINGED HELIX DNA-BINDING DOMAIN-CONTAINING PROTEIN"/>
    <property type="match status" value="1"/>
</dbReference>
<name>A0A7W3QKU7_ACTNM</name>
<dbReference type="RefSeq" id="WP_182843317.1">
    <property type="nucleotide sequence ID" value="NZ_BAAALP010000039.1"/>
</dbReference>
<dbReference type="AlphaFoldDB" id="A0A7W3QKU7"/>
<dbReference type="Pfam" id="PF06224">
    <property type="entry name" value="AlkZ-like"/>
    <property type="match status" value="1"/>
</dbReference>
<organism evidence="1 2">
    <name type="scientific">Actinomadura namibiensis</name>
    <dbReference type="NCBI Taxonomy" id="182080"/>
    <lineage>
        <taxon>Bacteria</taxon>
        <taxon>Bacillati</taxon>
        <taxon>Actinomycetota</taxon>
        <taxon>Actinomycetes</taxon>
        <taxon>Streptosporangiales</taxon>
        <taxon>Thermomonosporaceae</taxon>
        <taxon>Actinomadura</taxon>
    </lineage>
</organism>
<gene>
    <name evidence="1" type="ORF">HNR61_002540</name>
</gene>
<accession>A0A7W3QKU7</accession>
<dbReference type="PANTHER" id="PTHR38479">
    <property type="entry name" value="LMO0824 PROTEIN"/>
    <property type="match status" value="1"/>
</dbReference>
<sequence length="358" mass="39683">MPPLSLRDLNRTFLHRQFLLERTGRSPYEVIAHLVAMQGQEPNWPYVGLWSRIEGFRREDLEALLRERRIVRSTMVRRTMHLAAADDFRWLRPTARGVVRSALTSAYFAREIEGLDPDEVGAAGRALLAAGPLTRKELGLRLAERFPGRLPARLADTVEVVEPLVHTPEVGAWGGWGNRSGIGVTLPDAPMAGPDPDRMVRRYLAAFGPATVMDAQAWSGVTRLRTVFDRLRPHLRVLEDERGRELFDLPDAPLLDGDAPAPVRFLPAFDNALLGHRDRTRIIRDEHRGRFARVASGGVPMFLVDGFVRGVWSVRGTTLAVTPLDPLPGGDAAAVRAEAERLLPFLGGAEVVVTEGDQ</sequence>
<comment type="caution">
    <text evidence="1">The sequence shown here is derived from an EMBL/GenBank/DDBJ whole genome shotgun (WGS) entry which is preliminary data.</text>
</comment>
<dbReference type="Proteomes" id="UP000572680">
    <property type="component" value="Unassembled WGS sequence"/>
</dbReference>
<keyword evidence="2" id="KW-1185">Reference proteome</keyword>
<evidence type="ECO:0000313" key="2">
    <source>
        <dbReference type="Proteomes" id="UP000572680"/>
    </source>
</evidence>
<reference evidence="1 2" key="1">
    <citation type="submission" date="2020-08" db="EMBL/GenBank/DDBJ databases">
        <title>Genomic Encyclopedia of Type Strains, Phase IV (KMG-IV): sequencing the most valuable type-strain genomes for metagenomic binning, comparative biology and taxonomic classification.</title>
        <authorList>
            <person name="Goeker M."/>
        </authorList>
    </citation>
    <scope>NUCLEOTIDE SEQUENCE [LARGE SCALE GENOMIC DNA]</scope>
    <source>
        <strain evidence="1 2">DSM 44197</strain>
    </source>
</reference>